<dbReference type="InterPro" id="IPR007361">
    <property type="entry name" value="DUF427"/>
</dbReference>
<accession>A0ABU5I7M7</accession>
<evidence type="ECO:0000259" key="1">
    <source>
        <dbReference type="Pfam" id="PF04248"/>
    </source>
</evidence>
<comment type="caution">
    <text evidence="2">The sequence shown here is derived from an EMBL/GenBank/DDBJ whole genome shotgun (WGS) entry which is preliminary data.</text>
</comment>
<evidence type="ECO:0000313" key="3">
    <source>
        <dbReference type="Proteomes" id="UP001294412"/>
    </source>
</evidence>
<dbReference type="Proteomes" id="UP001294412">
    <property type="component" value="Unassembled WGS sequence"/>
</dbReference>
<sequence length="168" mass="18549">MILSARPRPEAPLPNQESVWDFPRPARIEAVDAHLKVMFAGRVVAETRRGYRAIETSHPPSYYFAPQDVDRTLLRRAARTTLCEWKGGAAYFDLMVGDRVAADAAWSYPRPTPDFAPVADYLAFYPGRVDACFVDGEVAVPQEGGFYGGWITSKFAGPFKGAAGTMGW</sequence>
<dbReference type="PANTHER" id="PTHR43058">
    <property type="entry name" value="SLR0655 PROTEIN"/>
    <property type="match status" value="1"/>
</dbReference>
<reference evidence="2 3" key="1">
    <citation type="submission" date="2023-12" db="EMBL/GenBank/DDBJ databases">
        <title>Description of Novel Strain Fulvimarina sp. 2208YS6-2-32 isolated from Uroteuthis (Photololigo) edulis.</title>
        <authorList>
            <person name="Park J.-S."/>
        </authorList>
    </citation>
    <scope>NUCLEOTIDE SEQUENCE [LARGE SCALE GENOMIC DNA]</scope>
    <source>
        <strain evidence="2 3">2208YS6-2-32</strain>
    </source>
</reference>
<dbReference type="Pfam" id="PF04248">
    <property type="entry name" value="NTP_transf_9"/>
    <property type="match status" value="1"/>
</dbReference>
<dbReference type="RefSeq" id="WP_322187731.1">
    <property type="nucleotide sequence ID" value="NZ_JAXLPB010000004.1"/>
</dbReference>
<name>A0ABU5I7M7_9HYPH</name>
<dbReference type="Gene3D" id="2.170.150.40">
    <property type="entry name" value="Domain of unknown function (DUF427)"/>
    <property type="match status" value="1"/>
</dbReference>
<gene>
    <name evidence="2" type="ORF">U0C82_13795</name>
</gene>
<protein>
    <submittedName>
        <fullName evidence="2">DUF427 domain-containing protein</fullName>
    </submittedName>
</protein>
<feature type="domain" description="DUF427" evidence="1">
    <location>
        <begin position="36"/>
        <end position="126"/>
    </location>
</feature>
<dbReference type="PANTHER" id="PTHR43058:SF1">
    <property type="entry name" value="DUF427 DOMAIN-CONTAINING PROTEIN"/>
    <property type="match status" value="1"/>
</dbReference>
<dbReference type="InterPro" id="IPR038694">
    <property type="entry name" value="DUF427_sf"/>
</dbReference>
<keyword evidence="3" id="KW-1185">Reference proteome</keyword>
<evidence type="ECO:0000313" key="2">
    <source>
        <dbReference type="EMBL" id="MDY8110211.1"/>
    </source>
</evidence>
<organism evidence="2 3">
    <name type="scientific">Fulvimarina uroteuthidis</name>
    <dbReference type="NCBI Taxonomy" id="3098149"/>
    <lineage>
        <taxon>Bacteria</taxon>
        <taxon>Pseudomonadati</taxon>
        <taxon>Pseudomonadota</taxon>
        <taxon>Alphaproteobacteria</taxon>
        <taxon>Hyphomicrobiales</taxon>
        <taxon>Aurantimonadaceae</taxon>
        <taxon>Fulvimarina</taxon>
    </lineage>
</organism>
<dbReference type="EMBL" id="JAXLPB010000004">
    <property type="protein sequence ID" value="MDY8110211.1"/>
    <property type="molecule type" value="Genomic_DNA"/>
</dbReference>
<proteinExistence type="predicted"/>